<reference evidence="1" key="1">
    <citation type="submission" date="2022-07" db="EMBL/GenBank/DDBJ databases">
        <title>Fungi with potential for degradation of polypropylene.</title>
        <authorList>
            <person name="Gostincar C."/>
        </authorList>
    </citation>
    <scope>NUCLEOTIDE SEQUENCE</scope>
    <source>
        <strain evidence="1">EXF-13308</strain>
    </source>
</reference>
<organism evidence="1 2">
    <name type="scientific">Pleurostoma richardsiae</name>
    <dbReference type="NCBI Taxonomy" id="41990"/>
    <lineage>
        <taxon>Eukaryota</taxon>
        <taxon>Fungi</taxon>
        <taxon>Dikarya</taxon>
        <taxon>Ascomycota</taxon>
        <taxon>Pezizomycotina</taxon>
        <taxon>Sordariomycetes</taxon>
        <taxon>Sordariomycetidae</taxon>
        <taxon>Calosphaeriales</taxon>
        <taxon>Pleurostomataceae</taxon>
        <taxon>Pleurostoma</taxon>
    </lineage>
</organism>
<keyword evidence="2" id="KW-1185">Reference proteome</keyword>
<comment type="caution">
    <text evidence="1">The sequence shown here is derived from an EMBL/GenBank/DDBJ whole genome shotgun (WGS) entry which is preliminary data.</text>
</comment>
<evidence type="ECO:0000313" key="2">
    <source>
        <dbReference type="Proteomes" id="UP001174694"/>
    </source>
</evidence>
<sequence>MEHLAYERTYAARQNKGAKMKRLIMVGACYLDTILSVPHFPEEDTKLRATKMHVRRGGNCPNSLEVLQQLLAHDPEGQNVTTHLVSCLPNAQSPATATIQASFGPQSAVDFSRCIYRDDQTEPASSFVLRSQATGSRTIVNHNGLAEMTVQEFVQAVDSFSGEEECWWHFEGRIPETTQKCIQHLREVRPRDKILVEVEKPDREGLRELAAEADVVFYSRSWAESQGYIKAEDCLKGEAPSQASIVLCTWGAEGACALSLPGGECWHCPVQGAERDFRVVDDDWIAERKLRLAVNLATAKVQIDGFEGLAAGLSLAAAS</sequence>
<protein>
    <submittedName>
        <fullName evidence="1">Ketohexokinase</fullName>
    </submittedName>
</protein>
<dbReference type="InterPro" id="IPR052562">
    <property type="entry name" value="Ketohexokinase-related"/>
</dbReference>
<dbReference type="InterPro" id="IPR029056">
    <property type="entry name" value="Ribokinase-like"/>
</dbReference>
<dbReference type="SUPFAM" id="SSF53613">
    <property type="entry name" value="Ribokinase-like"/>
    <property type="match status" value="1"/>
</dbReference>
<dbReference type="PANTHER" id="PTHR42774">
    <property type="entry name" value="PHOSPHOTRANSFERASE SYSTEM TRANSPORT PROTEIN"/>
    <property type="match status" value="1"/>
</dbReference>
<proteinExistence type="predicted"/>
<dbReference type="Gene3D" id="3.40.1190.20">
    <property type="match status" value="1"/>
</dbReference>
<gene>
    <name evidence="1" type="ORF">NKR23_g5103</name>
</gene>
<dbReference type="EMBL" id="JANBVO010000013">
    <property type="protein sequence ID" value="KAJ9148342.1"/>
    <property type="molecule type" value="Genomic_DNA"/>
</dbReference>
<dbReference type="AlphaFoldDB" id="A0AA38RUQ8"/>
<evidence type="ECO:0000313" key="1">
    <source>
        <dbReference type="EMBL" id="KAJ9148342.1"/>
    </source>
</evidence>
<name>A0AA38RUQ8_9PEZI</name>
<dbReference type="PANTHER" id="PTHR42774:SF3">
    <property type="entry name" value="KETOHEXOKINASE"/>
    <property type="match status" value="1"/>
</dbReference>
<dbReference type="Proteomes" id="UP001174694">
    <property type="component" value="Unassembled WGS sequence"/>
</dbReference>
<accession>A0AA38RUQ8</accession>